<reference evidence="3" key="1">
    <citation type="journal article" date="2019" name="Int. J. Syst. Evol. Microbiol.">
        <title>The Global Catalogue of Microorganisms (GCM) 10K type strain sequencing project: providing services to taxonomists for standard genome sequencing and annotation.</title>
        <authorList>
            <consortium name="The Broad Institute Genomics Platform"/>
            <consortium name="The Broad Institute Genome Sequencing Center for Infectious Disease"/>
            <person name="Wu L."/>
            <person name="Ma J."/>
        </authorList>
    </citation>
    <scope>NUCLEOTIDE SEQUENCE [LARGE SCALE GENOMIC DNA]</scope>
    <source>
        <strain evidence="3">CGMCC 4.7643</strain>
    </source>
</reference>
<gene>
    <name evidence="2" type="ORF">ACFSYJ_10020</name>
</gene>
<keyword evidence="1" id="KW-0472">Membrane</keyword>
<keyword evidence="1" id="KW-1133">Transmembrane helix</keyword>
<feature type="transmembrane region" description="Helical" evidence="1">
    <location>
        <begin position="611"/>
        <end position="634"/>
    </location>
</feature>
<evidence type="ECO:0000313" key="3">
    <source>
        <dbReference type="Proteomes" id="UP001597419"/>
    </source>
</evidence>
<keyword evidence="1" id="KW-0812">Transmembrane</keyword>
<feature type="transmembrane region" description="Helical" evidence="1">
    <location>
        <begin position="578"/>
        <end position="599"/>
    </location>
</feature>
<name>A0ABW5GBP1_9PSEU</name>
<dbReference type="Proteomes" id="UP001597419">
    <property type="component" value="Unassembled WGS sequence"/>
</dbReference>
<protein>
    <submittedName>
        <fullName evidence="2">Phage holin family protein</fullName>
    </submittedName>
</protein>
<organism evidence="2 3">
    <name type="scientific">Amycolatopsis samaneae</name>
    <dbReference type="NCBI Taxonomy" id="664691"/>
    <lineage>
        <taxon>Bacteria</taxon>
        <taxon>Bacillati</taxon>
        <taxon>Actinomycetota</taxon>
        <taxon>Actinomycetes</taxon>
        <taxon>Pseudonocardiales</taxon>
        <taxon>Pseudonocardiaceae</taxon>
        <taxon>Amycolatopsis</taxon>
    </lineage>
</organism>
<keyword evidence="3" id="KW-1185">Reference proteome</keyword>
<accession>A0ABW5GBP1</accession>
<proteinExistence type="predicted"/>
<evidence type="ECO:0000313" key="2">
    <source>
        <dbReference type="EMBL" id="MFD2458941.1"/>
    </source>
</evidence>
<sequence length="721" mass="78438">MDSAELAAVAVRAMVDARYCVNSGISRDSPHLSGRERNAFQVADIVDRHLSGAGRAHAVRKFREQPYNDSVRDSLEETIYLQIRATNSLRGELESCLNDPSRKGGRGNARGARGLGVGVGAVLFGLIGSMLVFAGLLAPNFSVYLHLDPAWAVLVTALGKLVMLAGGVALVGRCLRAVRRSRTSREHRHSHVHLVPVRAARKLQRDAGVDELINAMQAEVFAISVLRPSDVRERIVETYTPNGATVRQKVSIEVQLPLSTLCAGASRDQALRDGGCSGLSPSRTTLPAELEVVYFPILLAEKGKLQDNFDAYDADGKPLFVLSYREYLKLVAGTLRLLLATGLATQRAKKAELAALCEIAQRRNCDGIVPVSGEKAAWVELLELVKFAGKGARTAGTVAAGLARVLHGHYLVVVATRPDRTGRFIVKYEQTMIPTEALRRRRNWISSALGAKPLQLVVGLKNAATCQSYHVRANCPDHLYLGRQKLSASKETLQSIREGSPTPAYIRFRKRLGQSYGHFYARFFPESPQLQSFREAPSIKFSFYEIPPGSVFRAAVAAIAAFLLVWAVGVVLSRKADIGTDAPAILLAFPAVAATLVGADSPSRGLFDSTLAARLSLIGTAVVSVSSSALFMVYKALSKPEVDSGGIVVRGDIVQYAWPRLPEGWALLGVTSWPWLLLMLAALLNASIVFCTYVMRFAYFAYLGNRRPEEFEYSTVEGDMS</sequence>
<comment type="caution">
    <text evidence="2">The sequence shown here is derived from an EMBL/GenBank/DDBJ whole genome shotgun (WGS) entry which is preliminary data.</text>
</comment>
<feature type="transmembrane region" description="Helical" evidence="1">
    <location>
        <begin position="150"/>
        <end position="175"/>
    </location>
</feature>
<dbReference type="RefSeq" id="WP_345387058.1">
    <property type="nucleotide sequence ID" value="NZ_BAABHG010000002.1"/>
</dbReference>
<feature type="transmembrane region" description="Helical" evidence="1">
    <location>
        <begin position="115"/>
        <end position="138"/>
    </location>
</feature>
<feature type="transmembrane region" description="Helical" evidence="1">
    <location>
        <begin position="675"/>
        <end position="699"/>
    </location>
</feature>
<evidence type="ECO:0000256" key="1">
    <source>
        <dbReference type="SAM" id="Phobius"/>
    </source>
</evidence>
<feature type="transmembrane region" description="Helical" evidence="1">
    <location>
        <begin position="550"/>
        <end position="572"/>
    </location>
</feature>
<dbReference type="EMBL" id="JBHUKU010000004">
    <property type="protein sequence ID" value="MFD2458941.1"/>
    <property type="molecule type" value="Genomic_DNA"/>
</dbReference>